<evidence type="ECO:0008006" key="3">
    <source>
        <dbReference type="Google" id="ProtNLM"/>
    </source>
</evidence>
<evidence type="ECO:0000313" key="2">
    <source>
        <dbReference type="Proteomes" id="UP000451471"/>
    </source>
</evidence>
<dbReference type="EMBL" id="WSZK01000030">
    <property type="protein sequence ID" value="MWG36070.1"/>
    <property type="molecule type" value="Genomic_DNA"/>
</dbReference>
<reference evidence="1 2" key="1">
    <citation type="submission" date="2019-12" db="EMBL/GenBank/DDBJ databases">
        <title>Halocatena pleomorpha gen. nov. sp. nov., an extremely halophilic archaeon of family Halobacteriaceae isolated from saltpan soil.</title>
        <authorList>
            <person name="Pal Y."/>
            <person name="Verma A."/>
            <person name="Krishnamurthi S."/>
            <person name="Kumar P."/>
        </authorList>
    </citation>
    <scope>NUCLEOTIDE SEQUENCE [LARGE SCALE GENOMIC DNA]</scope>
    <source>
        <strain evidence="1 2">JCM 16495</strain>
    </source>
</reference>
<sequence>MPVTNDPSVGGFDATPAVEAAVAVAGSGLLLVVEDDRADDEVLFCADVVAERDDDEAIHEHLSGVHSSVSLDFTEPDLFEDLFADSGETRALTTFMDDLTAVRVLADGEGLFLALAPDAPTTDVVDAVEEYVRA</sequence>
<protein>
    <recommendedName>
        <fullName evidence="3">Roadblock/LC7 domain-containing protein</fullName>
    </recommendedName>
</protein>
<evidence type="ECO:0000313" key="1">
    <source>
        <dbReference type="EMBL" id="MWG36070.1"/>
    </source>
</evidence>
<gene>
    <name evidence="1" type="ORF">GQS65_16505</name>
</gene>
<dbReference type="RefSeq" id="WP_233265163.1">
    <property type="nucleotide sequence ID" value="NZ_WSZK01000030.1"/>
</dbReference>
<proteinExistence type="predicted"/>
<name>A0A6B0GN25_9EURY</name>
<dbReference type="AlphaFoldDB" id="A0A6B0GN25"/>
<keyword evidence="2" id="KW-1185">Reference proteome</keyword>
<organism evidence="1 2">
    <name type="scientific">Halomarina oriensis</name>
    <dbReference type="NCBI Taxonomy" id="671145"/>
    <lineage>
        <taxon>Archaea</taxon>
        <taxon>Methanobacteriati</taxon>
        <taxon>Methanobacteriota</taxon>
        <taxon>Stenosarchaea group</taxon>
        <taxon>Halobacteria</taxon>
        <taxon>Halobacteriales</taxon>
        <taxon>Natronomonadaceae</taxon>
        <taxon>Halomarina</taxon>
    </lineage>
</organism>
<comment type="caution">
    <text evidence="1">The sequence shown here is derived from an EMBL/GenBank/DDBJ whole genome shotgun (WGS) entry which is preliminary data.</text>
</comment>
<accession>A0A6B0GN25</accession>
<dbReference type="Proteomes" id="UP000451471">
    <property type="component" value="Unassembled WGS sequence"/>
</dbReference>